<protein>
    <submittedName>
        <fullName evidence="1">Uncharacterized protein</fullName>
    </submittedName>
</protein>
<name>A0AA39TYN5_9PEZI</name>
<gene>
    <name evidence="1" type="ORF">B0T14DRAFT_571807</name>
</gene>
<comment type="caution">
    <text evidence="1">The sequence shown here is derived from an EMBL/GenBank/DDBJ whole genome shotgun (WGS) entry which is preliminary data.</text>
</comment>
<dbReference type="EMBL" id="JAULSU010000007">
    <property type="protein sequence ID" value="KAK0611963.1"/>
    <property type="molecule type" value="Genomic_DNA"/>
</dbReference>
<accession>A0AA39TYN5</accession>
<evidence type="ECO:0000313" key="2">
    <source>
        <dbReference type="Proteomes" id="UP001175000"/>
    </source>
</evidence>
<reference evidence="1" key="1">
    <citation type="submission" date="2023-06" db="EMBL/GenBank/DDBJ databases">
        <title>Genome-scale phylogeny and comparative genomics of the fungal order Sordariales.</title>
        <authorList>
            <consortium name="Lawrence Berkeley National Laboratory"/>
            <person name="Hensen N."/>
            <person name="Bonometti L."/>
            <person name="Westerberg I."/>
            <person name="Brannstrom I.O."/>
            <person name="Guillou S."/>
            <person name="Cros-Aarteil S."/>
            <person name="Calhoun S."/>
            <person name="Haridas S."/>
            <person name="Kuo A."/>
            <person name="Mondo S."/>
            <person name="Pangilinan J."/>
            <person name="Riley R."/>
            <person name="Labutti K."/>
            <person name="Andreopoulos B."/>
            <person name="Lipzen A."/>
            <person name="Chen C."/>
            <person name="Yanf M."/>
            <person name="Daum C."/>
            <person name="Ng V."/>
            <person name="Clum A."/>
            <person name="Steindorff A."/>
            <person name="Ohm R."/>
            <person name="Martin F."/>
            <person name="Silar P."/>
            <person name="Natvig D."/>
            <person name="Lalanne C."/>
            <person name="Gautier V."/>
            <person name="Ament-Velasquez S.L."/>
            <person name="Kruys A."/>
            <person name="Hutchinson M.I."/>
            <person name="Powell A.J."/>
            <person name="Barry K."/>
            <person name="Miller A.N."/>
            <person name="Grigoriev I.V."/>
            <person name="Debuchy R."/>
            <person name="Gladieux P."/>
            <person name="Thoren M.H."/>
            <person name="Johannesson H."/>
        </authorList>
    </citation>
    <scope>NUCLEOTIDE SEQUENCE</scope>
    <source>
        <strain evidence="1">CBS 606.72</strain>
    </source>
</reference>
<sequence>MKASATRSRVDNVSSTPKKRPIKFWTASEVADYRSDGDRWVLAPNGKGGFDVYDVSDILQDDFDSSTFVSENGRVVLPDRSQWMLSEPSELCGKLLARRSLLEVSGNDGKYGRPTWVHYGNFFYDVTDFPFDNNKEKTQFSQATLQHGGNLASVFSRNDTLNANLKNRLEPHRCAMAFFPQVQMSPRQPHRAFAEEHVKYNIFPERRM</sequence>
<proteinExistence type="predicted"/>
<dbReference type="Proteomes" id="UP001175000">
    <property type="component" value="Unassembled WGS sequence"/>
</dbReference>
<evidence type="ECO:0000313" key="1">
    <source>
        <dbReference type="EMBL" id="KAK0611963.1"/>
    </source>
</evidence>
<dbReference type="AlphaFoldDB" id="A0AA39TYN5"/>
<keyword evidence="2" id="KW-1185">Reference proteome</keyword>
<organism evidence="1 2">
    <name type="scientific">Immersiella caudata</name>
    <dbReference type="NCBI Taxonomy" id="314043"/>
    <lineage>
        <taxon>Eukaryota</taxon>
        <taxon>Fungi</taxon>
        <taxon>Dikarya</taxon>
        <taxon>Ascomycota</taxon>
        <taxon>Pezizomycotina</taxon>
        <taxon>Sordariomycetes</taxon>
        <taxon>Sordariomycetidae</taxon>
        <taxon>Sordariales</taxon>
        <taxon>Lasiosphaeriaceae</taxon>
        <taxon>Immersiella</taxon>
    </lineage>
</organism>